<dbReference type="PRINTS" id="PR00111">
    <property type="entry name" value="ABHYDROLASE"/>
</dbReference>
<dbReference type="Pfam" id="PF00561">
    <property type="entry name" value="Abhydrolase_1"/>
    <property type="match status" value="2"/>
</dbReference>
<gene>
    <name evidence="2" type="ORF">LCY76_17050</name>
</gene>
<dbReference type="InterPro" id="IPR000639">
    <property type="entry name" value="Epox_hydrolase-like"/>
</dbReference>
<name>A0A9X2BI71_9BACL</name>
<organism evidence="2 3">
    <name type="scientific">Fictibacillus marinisediminis</name>
    <dbReference type="NCBI Taxonomy" id="2878389"/>
    <lineage>
        <taxon>Bacteria</taxon>
        <taxon>Bacillati</taxon>
        <taxon>Bacillota</taxon>
        <taxon>Bacilli</taxon>
        <taxon>Bacillales</taxon>
        <taxon>Fictibacillaceae</taxon>
        <taxon>Fictibacillus</taxon>
    </lineage>
</organism>
<dbReference type="PRINTS" id="PR00412">
    <property type="entry name" value="EPOXHYDRLASE"/>
</dbReference>
<dbReference type="InterPro" id="IPR000073">
    <property type="entry name" value="AB_hydrolase_1"/>
</dbReference>
<feature type="domain" description="AB hydrolase-1" evidence="1">
    <location>
        <begin position="36"/>
        <end position="133"/>
    </location>
</feature>
<keyword evidence="2" id="KW-0378">Hydrolase</keyword>
<evidence type="ECO:0000259" key="1">
    <source>
        <dbReference type="Pfam" id="PF00561"/>
    </source>
</evidence>
<dbReference type="PANTHER" id="PTHR46438">
    <property type="entry name" value="ALPHA/BETA-HYDROLASES SUPERFAMILY PROTEIN"/>
    <property type="match status" value="1"/>
</dbReference>
<dbReference type="GO" id="GO:0016787">
    <property type="term" value="F:hydrolase activity"/>
    <property type="evidence" value="ECO:0007669"/>
    <property type="project" value="UniProtKB-KW"/>
</dbReference>
<feature type="domain" description="AB hydrolase-1" evidence="1">
    <location>
        <begin position="202"/>
        <end position="268"/>
    </location>
</feature>
<dbReference type="InterPro" id="IPR029058">
    <property type="entry name" value="AB_hydrolase_fold"/>
</dbReference>
<proteinExistence type="predicted"/>
<dbReference type="AlphaFoldDB" id="A0A9X2BI71"/>
<dbReference type="EMBL" id="JAIWJX010000002">
    <property type="protein sequence ID" value="MCK6258283.1"/>
    <property type="molecule type" value="Genomic_DNA"/>
</dbReference>
<dbReference type="RefSeq" id="WP_248253607.1">
    <property type="nucleotide sequence ID" value="NZ_JAIWJX010000002.1"/>
</dbReference>
<accession>A0A9X2BI71</accession>
<sequence length="290" mass="33196">METKTQPLLTPAYRKRIGELDLYYEDYPHRNPDAQVLILIHGFLSSTISFRKLIPHLAEDYHVVAIDLPGFGKSEKSKTFTYSLASYGKLVLSFIKEMGWRDVILIGHSMGGQVALHASRQDGKLISKLVLLGCCGYIKRARSTMICCSYLPFFSWGLKRWVLKKDLRNNLSGVLHNIDLVTEDMIKEYRAQFLEDGFFDSLIRLLRHREGDLKPFELNTIVHPILLIHGNDDKVIPLTTGKRLHSDLKNSRLIVYKDAGHLIMEEKPLDLARDIKQFISSEKEALQTSV</sequence>
<protein>
    <submittedName>
        <fullName evidence="2">Alpha/beta hydrolase</fullName>
    </submittedName>
</protein>
<evidence type="ECO:0000313" key="3">
    <source>
        <dbReference type="Proteomes" id="UP001139011"/>
    </source>
</evidence>
<dbReference type="Gene3D" id="3.40.50.1820">
    <property type="entry name" value="alpha/beta hydrolase"/>
    <property type="match status" value="1"/>
</dbReference>
<keyword evidence="3" id="KW-1185">Reference proteome</keyword>
<evidence type="ECO:0000313" key="2">
    <source>
        <dbReference type="EMBL" id="MCK6258283.1"/>
    </source>
</evidence>
<reference evidence="2" key="1">
    <citation type="submission" date="2021-09" db="EMBL/GenBank/DDBJ databases">
        <title>Genome analysis of Fictibacillus sp. KIGAM418 isolated from marine sediment.</title>
        <authorList>
            <person name="Seo M.-J."/>
            <person name="Cho E.-S."/>
            <person name="Hwang C.Y."/>
        </authorList>
    </citation>
    <scope>NUCLEOTIDE SEQUENCE</scope>
    <source>
        <strain evidence="2">KIGAM418</strain>
    </source>
</reference>
<dbReference type="SUPFAM" id="SSF53474">
    <property type="entry name" value="alpha/beta-Hydrolases"/>
    <property type="match status" value="1"/>
</dbReference>
<dbReference type="Proteomes" id="UP001139011">
    <property type="component" value="Unassembled WGS sequence"/>
</dbReference>
<comment type="caution">
    <text evidence="2">The sequence shown here is derived from an EMBL/GenBank/DDBJ whole genome shotgun (WGS) entry which is preliminary data.</text>
</comment>
<dbReference type="PANTHER" id="PTHR46438:SF11">
    <property type="entry name" value="LIPASE-RELATED"/>
    <property type="match status" value="1"/>
</dbReference>